<sequence length="244" mass="27941">MKRQQKVKKTLLQKLRKKIHSLTAPKRAPRKRKRSIKSLTPGSPNPVAKELNKLENELTRKMTQDMKKIRQEMEQDLLQKLTKPVTTPDADTALSSKSKPAQKNGAAKQTASKRSQKLSRSTTYSFLKVLVLSNNLGKKVVVGYEILDNSTQKTWGIDIHEGTSLCRAKKIVDTKLKSRKAEQERQYYLVNTHDEMLYYTDEYAKEAMRQGKIAVKNYTNDLAEAIKFAVEIGYGNSKRKRQSK</sequence>
<organism evidence="2 3">
    <name type="scientific">Paenibacillus artemisiicola</name>
    <dbReference type="NCBI Taxonomy" id="1172618"/>
    <lineage>
        <taxon>Bacteria</taxon>
        <taxon>Bacillati</taxon>
        <taxon>Bacillota</taxon>
        <taxon>Bacilli</taxon>
        <taxon>Bacillales</taxon>
        <taxon>Paenibacillaceae</taxon>
        <taxon>Paenibacillus</taxon>
    </lineage>
</organism>
<proteinExistence type="predicted"/>
<evidence type="ECO:0000313" key="2">
    <source>
        <dbReference type="EMBL" id="MBO7747042.1"/>
    </source>
</evidence>
<feature type="region of interest" description="Disordered" evidence="1">
    <location>
        <begin position="83"/>
        <end position="117"/>
    </location>
</feature>
<keyword evidence="3" id="KW-1185">Reference proteome</keyword>
<reference evidence="2 3" key="1">
    <citation type="submission" date="2021-03" db="EMBL/GenBank/DDBJ databases">
        <title>Paenibacillus artemisicola MWE-103 whole genome sequence.</title>
        <authorList>
            <person name="Ham Y.J."/>
        </authorList>
    </citation>
    <scope>NUCLEOTIDE SEQUENCE [LARGE SCALE GENOMIC DNA]</scope>
    <source>
        <strain evidence="2 3">MWE-103</strain>
    </source>
</reference>
<feature type="region of interest" description="Disordered" evidence="1">
    <location>
        <begin position="1"/>
        <end position="52"/>
    </location>
</feature>
<name>A0ABS3WFI1_9BACL</name>
<feature type="compositionally biased region" description="Basic residues" evidence="1">
    <location>
        <begin position="27"/>
        <end position="36"/>
    </location>
</feature>
<protein>
    <submittedName>
        <fullName evidence="2">Uncharacterized protein</fullName>
    </submittedName>
</protein>
<feature type="compositionally biased region" description="Basic residues" evidence="1">
    <location>
        <begin position="1"/>
        <end position="20"/>
    </location>
</feature>
<accession>A0ABS3WFI1</accession>
<evidence type="ECO:0000313" key="3">
    <source>
        <dbReference type="Proteomes" id="UP000670947"/>
    </source>
</evidence>
<dbReference type="RefSeq" id="WP_208849776.1">
    <property type="nucleotide sequence ID" value="NZ_JAGGDJ010000026.1"/>
</dbReference>
<dbReference type="Proteomes" id="UP000670947">
    <property type="component" value="Unassembled WGS sequence"/>
</dbReference>
<gene>
    <name evidence="2" type="ORF">I8J29_22840</name>
</gene>
<dbReference type="EMBL" id="JAGGDJ010000026">
    <property type="protein sequence ID" value="MBO7747042.1"/>
    <property type="molecule type" value="Genomic_DNA"/>
</dbReference>
<evidence type="ECO:0000256" key="1">
    <source>
        <dbReference type="SAM" id="MobiDB-lite"/>
    </source>
</evidence>
<feature type="compositionally biased region" description="Polar residues" evidence="1">
    <location>
        <begin position="93"/>
        <end position="117"/>
    </location>
</feature>
<comment type="caution">
    <text evidence="2">The sequence shown here is derived from an EMBL/GenBank/DDBJ whole genome shotgun (WGS) entry which is preliminary data.</text>
</comment>